<dbReference type="InterPro" id="IPR017871">
    <property type="entry name" value="ABC_transporter-like_CS"/>
</dbReference>
<dbReference type="GO" id="GO:0005524">
    <property type="term" value="F:ATP binding"/>
    <property type="evidence" value="ECO:0007669"/>
    <property type="project" value="UniProtKB-KW"/>
</dbReference>
<dbReference type="SMART" id="SM00382">
    <property type="entry name" value="AAA"/>
    <property type="match status" value="1"/>
</dbReference>
<keyword evidence="6" id="KW-1185">Reference proteome</keyword>
<evidence type="ECO:0000313" key="6">
    <source>
        <dbReference type="Proteomes" id="UP000553888"/>
    </source>
</evidence>
<dbReference type="FunFam" id="3.40.50.300:FF:000134">
    <property type="entry name" value="Iron-enterobactin ABC transporter ATP-binding protein"/>
    <property type="match status" value="1"/>
</dbReference>
<name>A0A852YMI5_9MICO</name>
<dbReference type="Proteomes" id="UP000553888">
    <property type="component" value="Unassembled WGS sequence"/>
</dbReference>
<dbReference type="CDD" id="cd03214">
    <property type="entry name" value="ABC_Iron-Siderophores_B12_Hemin"/>
    <property type="match status" value="1"/>
</dbReference>
<dbReference type="EMBL" id="JACBZY010000001">
    <property type="protein sequence ID" value="NYG98949.1"/>
    <property type="molecule type" value="Genomic_DNA"/>
</dbReference>
<proteinExistence type="predicted"/>
<keyword evidence="1" id="KW-0813">Transport</keyword>
<protein>
    <submittedName>
        <fullName evidence="5">Iron complex transport system ATP-binding protein</fullName>
    </submittedName>
</protein>
<evidence type="ECO:0000256" key="3">
    <source>
        <dbReference type="ARBA" id="ARBA00022840"/>
    </source>
</evidence>
<dbReference type="Gene3D" id="3.40.50.300">
    <property type="entry name" value="P-loop containing nucleotide triphosphate hydrolases"/>
    <property type="match status" value="1"/>
</dbReference>
<dbReference type="RefSeq" id="WP_179566834.1">
    <property type="nucleotide sequence ID" value="NZ_JACBZY010000001.1"/>
</dbReference>
<gene>
    <name evidence="5" type="ORF">BJ979_001575</name>
</gene>
<evidence type="ECO:0000256" key="1">
    <source>
        <dbReference type="ARBA" id="ARBA00022448"/>
    </source>
</evidence>
<dbReference type="Pfam" id="PF00005">
    <property type="entry name" value="ABC_tran"/>
    <property type="match status" value="1"/>
</dbReference>
<comment type="caution">
    <text evidence="5">The sequence shown here is derived from an EMBL/GenBank/DDBJ whole genome shotgun (WGS) entry which is preliminary data.</text>
</comment>
<keyword evidence="3 5" id="KW-0067">ATP-binding</keyword>
<dbReference type="InterPro" id="IPR003593">
    <property type="entry name" value="AAA+_ATPase"/>
</dbReference>
<dbReference type="GO" id="GO:0016887">
    <property type="term" value="F:ATP hydrolysis activity"/>
    <property type="evidence" value="ECO:0007669"/>
    <property type="project" value="InterPro"/>
</dbReference>
<accession>A0A852YMI5</accession>
<evidence type="ECO:0000256" key="2">
    <source>
        <dbReference type="ARBA" id="ARBA00022741"/>
    </source>
</evidence>
<dbReference type="PANTHER" id="PTHR42794">
    <property type="entry name" value="HEMIN IMPORT ATP-BINDING PROTEIN HMUV"/>
    <property type="match status" value="1"/>
</dbReference>
<organism evidence="5 6">
    <name type="scientific">Schumannella luteola</name>
    <dbReference type="NCBI Taxonomy" id="472059"/>
    <lineage>
        <taxon>Bacteria</taxon>
        <taxon>Bacillati</taxon>
        <taxon>Actinomycetota</taxon>
        <taxon>Actinomycetes</taxon>
        <taxon>Micrococcales</taxon>
        <taxon>Microbacteriaceae</taxon>
        <taxon>Schumannella</taxon>
    </lineage>
</organism>
<keyword evidence="2" id="KW-0547">Nucleotide-binding</keyword>
<dbReference type="PROSITE" id="PS50893">
    <property type="entry name" value="ABC_TRANSPORTER_2"/>
    <property type="match status" value="1"/>
</dbReference>
<dbReference type="InterPro" id="IPR027417">
    <property type="entry name" value="P-loop_NTPase"/>
</dbReference>
<evidence type="ECO:0000259" key="4">
    <source>
        <dbReference type="PROSITE" id="PS50893"/>
    </source>
</evidence>
<sequence length="270" mass="27623">MSADATGAPSTDPGLRVADLTVRIGDRAVVDAAAFSAPPGALTALVGPNGAGKSSLLRAVAGADRPVAGAVRLDGADLGALGRRERARRVAFVEQDAGTELPLSVESVVGLGRTPYGALLGGPDRESADAVDAAIASAGIEHLRGREITRLSGGERQRVLLARALAQHPRLLLLDEPTNHLDIAAQLAALTLLRRLTGDGVTVLAALHDLGLAAAWADHVVVLHAGRVVAEGAPLATLTPELLAEVYRVRATWLSDPVTGRPVLAASPLG</sequence>
<evidence type="ECO:0000313" key="5">
    <source>
        <dbReference type="EMBL" id="NYG98949.1"/>
    </source>
</evidence>
<dbReference type="PROSITE" id="PS00211">
    <property type="entry name" value="ABC_TRANSPORTER_1"/>
    <property type="match status" value="1"/>
</dbReference>
<dbReference type="SUPFAM" id="SSF52540">
    <property type="entry name" value="P-loop containing nucleoside triphosphate hydrolases"/>
    <property type="match status" value="1"/>
</dbReference>
<dbReference type="InterPro" id="IPR003439">
    <property type="entry name" value="ABC_transporter-like_ATP-bd"/>
</dbReference>
<reference evidence="5 6" key="1">
    <citation type="submission" date="2020-07" db="EMBL/GenBank/DDBJ databases">
        <title>Sequencing the genomes of 1000 actinobacteria strains.</title>
        <authorList>
            <person name="Klenk H.-P."/>
        </authorList>
    </citation>
    <scope>NUCLEOTIDE SEQUENCE [LARGE SCALE GENOMIC DNA]</scope>
    <source>
        <strain evidence="5 6">DSM 23141</strain>
    </source>
</reference>
<dbReference type="AlphaFoldDB" id="A0A852YMI5"/>
<feature type="domain" description="ABC transporter" evidence="4">
    <location>
        <begin position="15"/>
        <end position="250"/>
    </location>
</feature>
<dbReference type="PANTHER" id="PTHR42794:SF2">
    <property type="entry name" value="ABC TRANSPORTER ATP-BINDING PROTEIN"/>
    <property type="match status" value="1"/>
</dbReference>